<keyword evidence="3" id="KW-0479">Metal-binding</keyword>
<evidence type="ECO:0000259" key="11">
    <source>
        <dbReference type="PROSITE" id="PS50262"/>
    </source>
</evidence>
<dbReference type="AlphaFoldDB" id="A7RM19"/>
<evidence type="ECO:0000256" key="3">
    <source>
        <dbReference type="ARBA" id="ARBA00022723"/>
    </source>
</evidence>
<feature type="transmembrane region" description="Helical" evidence="9">
    <location>
        <begin position="656"/>
        <end position="677"/>
    </location>
</feature>
<dbReference type="InterPro" id="IPR019787">
    <property type="entry name" value="Znf_PHD-finger"/>
</dbReference>
<dbReference type="SMART" id="SM00249">
    <property type="entry name" value="PHD"/>
    <property type="match status" value="1"/>
</dbReference>
<dbReference type="PANTHER" id="PTHR36191">
    <property type="entry name" value="ENDO/EXONUCLEASE/PHOSPHATASE DOMAIN-CONTAINING PROTEIN-RELATED"/>
    <property type="match status" value="1"/>
</dbReference>
<dbReference type="InterPro" id="IPR013083">
    <property type="entry name" value="Znf_RING/FYVE/PHD"/>
</dbReference>
<feature type="transmembrane region" description="Helical" evidence="9">
    <location>
        <begin position="576"/>
        <end position="597"/>
    </location>
</feature>
<dbReference type="InterPro" id="IPR018527">
    <property type="entry name" value="Rubredoxin_Fe_BS"/>
</dbReference>
<keyword evidence="4 8" id="KW-0863">Zinc-finger</keyword>
<evidence type="ECO:0000313" key="12">
    <source>
        <dbReference type="EMBL" id="EDO47523.1"/>
    </source>
</evidence>
<evidence type="ECO:0000256" key="8">
    <source>
        <dbReference type="PROSITE-ProRule" id="PRU00146"/>
    </source>
</evidence>
<dbReference type="SUPFAM" id="SSF81321">
    <property type="entry name" value="Family A G protein-coupled receptor-like"/>
    <property type="match status" value="1"/>
</dbReference>
<feature type="transmembrane region" description="Helical" evidence="9">
    <location>
        <begin position="609"/>
        <end position="636"/>
    </location>
</feature>
<dbReference type="HOGENOM" id="CLU_319893_0_0_1"/>
<keyword evidence="7 9" id="KW-0472">Membrane</keyword>
<dbReference type="GO" id="GO:0004930">
    <property type="term" value="F:G protein-coupled receptor activity"/>
    <property type="evidence" value="ECO:0007669"/>
    <property type="project" value="InterPro"/>
</dbReference>
<dbReference type="PROSITE" id="PS50262">
    <property type="entry name" value="G_PROTEIN_RECEP_F1_2"/>
    <property type="match status" value="1"/>
</dbReference>
<evidence type="ECO:0000256" key="5">
    <source>
        <dbReference type="ARBA" id="ARBA00022833"/>
    </source>
</evidence>
<dbReference type="EMBL" id="DS469519">
    <property type="protein sequence ID" value="EDO47523.1"/>
    <property type="molecule type" value="Genomic_DNA"/>
</dbReference>
<dbReference type="PhylomeDB" id="A7RM19"/>
<gene>
    <name evidence="12" type="ORF">NEMVEDRAFT_v1g199093</name>
</gene>
<evidence type="ECO:0000259" key="10">
    <source>
        <dbReference type="PROSITE" id="PS50016"/>
    </source>
</evidence>
<keyword evidence="5" id="KW-0862">Zinc</keyword>
<feature type="transmembrane region" description="Helical" evidence="9">
    <location>
        <begin position="808"/>
        <end position="833"/>
    </location>
</feature>
<dbReference type="InterPro" id="IPR005135">
    <property type="entry name" value="Endo/exonuclease/phosphatase"/>
</dbReference>
<dbReference type="PANTHER" id="PTHR36191:SF1">
    <property type="entry name" value="ENDONUCLEASE_EXONUCLEASE_PHOSPHATASE DOMAIN-CONTAINING PROTEIN"/>
    <property type="match status" value="1"/>
</dbReference>
<dbReference type="InParanoid" id="A7RM19"/>
<dbReference type="CDD" id="cd15489">
    <property type="entry name" value="PHD_SF"/>
    <property type="match status" value="1"/>
</dbReference>
<dbReference type="InterPro" id="IPR011011">
    <property type="entry name" value="Znf_FYVE_PHD"/>
</dbReference>
<dbReference type="Gene3D" id="3.60.10.10">
    <property type="entry name" value="Endonuclease/exonuclease/phosphatase"/>
    <property type="match status" value="1"/>
</dbReference>
<dbReference type="InterPro" id="IPR036691">
    <property type="entry name" value="Endo/exonu/phosph_ase_sf"/>
</dbReference>
<dbReference type="SUPFAM" id="SSF57903">
    <property type="entry name" value="FYVE/PHD zinc finger"/>
    <property type="match status" value="1"/>
</dbReference>
<dbReference type="OMA" id="CEYLSAI"/>
<dbReference type="Proteomes" id="UP000001593">
    <property type="component" value="Unassembled WGS sequence"/>
</dbReference>
<accession>A7RM19</accession>
<feature type="transmembrane region" description="Helical" evidence="9">
    <location>
        <begin position="845"/>
        <end position="871"/>
    </location>
</feature>
<sequence length="908" mass="103338">MAAYFCFPAPVTLYVIFFFQTTLNITLFSTESEGSSSTILMTSNEPLQVEFNLLIHYRRSGQLESHGMKYLSGRIKRYPNSTSTFQLTRIAVSGDVSPNPGPSEKCSVCLRTIARNHRAVLCDCCKGQSHIKCVNVKPSEYKRIKQMLNDTWICPGCAVISTQNEQPFQGIGDASFEELFNMNVHGDPAAQDEDEARYANDLPEPWIIQERKRNSTDLMLIYLNINSCQNKLDELLLLNKELRSHVIFLTETKIDSSYTNAQLALEGYHIYRKDRKKGGGGLMAYFSSKMASRKVKLPKYKLLEVLAINAIINNNNVLFVGIYRSPNPTGTDYYRKLEEELHAVCMWASMECNTLVLTGDLNLDRLRPERREGQILINLEEVFGLECLIKDPTRVTPTSETLLDVILTNKPELFRASGVLNPEMSDHHLVYGIMKERVSQHERKVVTFRSTKSLDVEKFNEDLSSAPWHVMETFDTMDDKYHYWETLFNTISRDVTRLVSAWYFERRVINIQSTLTQGVGGFAIDPGIRYTDHKRASVASKQVSDGVCTGMATNNSTSAQQMPDFSAYFYCEYLSAIFYCVLSPFTVGANGLLLAAIYKDPLKCFRTPVTYFIVGLALVDLLTGLVVEPFFAVYYFSRYFYGFLNVSPTINLLATIAGFMSTVGLSTSFLIVLALSFSQFIAITFPHKYRVLITTRRVLICMINVVLYFIAFSLLQVFNTNIPKDLFWRMDLYLHATIIPILLVISHAFIFRSFKRFSKKSEKMGAQAKRVDNTLVVHSSNNNSNTELIKPSKKTAQISKSKANQKQLTIVTLLLSAVLLFCSLPHTIGFYLFLHIEWKAPSEEIAINIAIRVTDAILFLKVLLDPFIYCWRLPKYRAALRNTLMCREKSEINHSVEQRSKLKTETSS</sequence>
<evidence type="ECO:0000256" key="7">
    <source>
        <dbReference type="ARBA" id="ARBA00023136"/>
    </source>
</evidence>
<dbReference type="Gene3D" id="3.30.40.10">
    <property type="entry name" value="Zinc/RING finger domain, C3HC4 (zinc finger)"/>
    <property type="match status" value="1"/>
</dbReference>
<dbReference type="GO" id="GO:0008270">
    <property type="term" value="F:zinc ion binding"/>
    <property type="evidence" value="ECO:0007669"/>
    <property type="project" value="UniProtKB-KW"/>
</dbReference>
<feature type="transmembrane region" description="Helical" evidence="9">
    <location>
        <begin position="698"/>
        <end position="718"/>
    </location>
</feature>
<evidence type="ECO:0008006" key="14">
    <source>
        <dbReference type="Google" id="ProtNLM"/>
    </source>
</evidence>
<dbReference type="InterPro" id="IPR000276">
    <property type="entry name" value="GPCR_Rhodpsn"/>
</dbReference>
<evidence type="ECO:0000256" key="4">
    <source>
        <dbReference type="ARBA" id="ARBA00022771"/>
    </source>
</evidence>
<keyword evidence="13" id="KW-1185">Reference proteome</keyword>
<dbReference type="PRINTS" id="PR00237">
    <property type="entry name" value="GPCRRHODOPSN"/>
</dbReference>
<dbReference type="PROSITE" id="PS00202">
    <property type="entry name" value="RUBREDOXIN"/>
    <property type="match status" value="1"/>
</dbReference>
<comment type="subcellular location">
    <subcellularLocation>
        <location evidence="1">Membrane</location>
    </subcellularLocation>
</comment>
<evidence type="ECO:0000256" key="6">
    <source>
        <dbReference type="ARBA" id="ARBA00022989"/>
    </source>
</evidence>
<feature type="domain" description="G-protein coupled receptors family 1 profile" evidence="11">
    <location>
        <begin position="589"/>
        <end position="869"/>
    </location>
</feature>
<dbReference type="Gene3D" id="1.20.1070.10">
    <property type="entry name" value="Rhodopsin 7-helix transmembrane proteins"/>
    <property type="match status" value="1"/>
</dbReference>
<proteinExistence type="predicted"/>
<evidence type="ECO:0000256" key="9">
    <source>
        <dbReference type="SAM" id="Phobius"/>
    </source>
</evidence>
<keyword evidence="6 9" id="KW-1133">Transmembrane helix</keyword>
<protein>
    <recommendedName>
        <fullName evidence="14">G-protein coupled receptors family 1 profile domain-containing protein</fullName>
    </recommendedName>
</protein>
<keyword evidence="2 9" id="KW-0812">Transmembrane</keyword>
<evidence type="ECO:0000256" key="1">
    <source>
        <dbReference type="ARBA" id="ARBA00004370"/>
    </source>
</evidence>
<dbReference type="Pfam" id="PF00001">
    <property type="entry name" value="7tm_1"/>
    <property type="match status" value="1"/>
</dbReference>
<evidence type="ECO:0000256" key="2">
    <source>
        <dbReference type="ARBA" id="ARBA00022692"/>
    </source>
</evidence>
<dbReference type="eggNOG" id="KOG1075">
    <property type="taxonomic scope" value="Eukaryota"/>
</dbReference>
<reference evidence="12 13" key="1">
    <citation type="journal article" date="2007" name="Science">
        <title>Sea anemone genome reveals ancestral eumetazoan gene repertoire and genomic organization.</title>
        <authorList>
            <person name="Putnam N.H."/>
            <person name="Srivastava M."/>
            <person name="Hellsten U."/>
            <person name="Dirks B."/>
            <person name="Chapman J."/>
            <person name="Salamov A."/>
            <person name="Terry A."/>
            <person name="Shapiro H."/>
            <person name="Lindquist E."/>
            <person name="Kapitonov V.V."/>
            <person name="Jurka J."/>
            <person name="Genikhovich G."/>
            <person name="Grigoriev I.V."/>
            <person name="Lucas S.M."/>
            <person name="Steele R.E."/>
            <person name="Finnerty J.R."/>
            <person name="Technau U."/>
            <person name="Martindale M.Q."/>
            <person name="Rokhsar D.S."/>
        </authorList>
    </citation>
    <scope>NUCLEOTIDE SEQUENCE [LARGE SCALE GENOMIC DNA]</scope>
    <source>
        <strain evidence="13">CH2 X CH6</strain>
    </source>
</reference>
<evidence type="ECO:0000313" key="13">
    <source>
        <dbReference type="Proteomes" id="UP000001593"/>
    </source>
</evidence>
<dbReference type="InterPro" id="IPR001965">
    <property type="entry name" value="Znf_PHD"/>
</dbReference>
<organism evidence="12 13">
    <name type="scientific">Nematostella vectensis</name>
    <name type="common">Starlet sea anemone</name>
    <dbReference type="NCBI Taxonomy" id="45351"/>
    <lineage>
        <taxon>Eukaryota</taxon>
        <taxon>Metazoa</taxon>
        <taxon>Cnidaria</taxon>
        <taxon>Anthozoa</taxon>
        <taxon>Hexacorallia</taxon>
        <taxon>Actiniaria</taxon>
        <taxon>Edwardsiidae</taxon>
        <taxon>Nematostella</taxon>
    </lineage>
</organism>
<dbReference type="InterPro" id="IPR017452">
    <property type="entry name" value="GPCR_Rhodpsn_7TM"/>
</dbReference>
<dbReference type="GO" id="GO:0016020">
    <property type="term" value="C:membrane"/>
    <property type="evidence" value="ECO:0007669"/>
    <property type="project" value="UniProtKB-SubCell"/>
</dbReference>
<dbReference type="CDD" id="cd00637">
    <property type="entry name" value="7tm_classA_rhodopsin-like"/>
    <property type="match status" value="1"/>
</dbReference>
<dbReference type="PROSITE" id="PS50016">
    <property type="entry name" value="ZF_PHD_2"/>
    <property type="match status" value="1"/>
</dbReference>
<feature type="domain" description="PHD-type" evidence="10">
    <location>
        <begin position="103"/>
        <end position="160"/>
    </location>
</feature>
<name>A7RM19_NEMVE</name>
<dbReference type="GO" id="GO:0003824">
    <property type="term" value="F:catalytic activity"/>
    <property type="evidence" value="ECO:0007669"/>
    <property type="project" value="InterPro"/>
</dbReference>
<dbReference type="Pfam" id="PF03372">
    <property type="entry name" value="Exo_endo_phos"/>
    <property type="match status" value="1"/>
</dbReference>
<dbReference type="SUPFAM" id="SSF56219">
    <property type="entry name" value="DNase I-like"/>
    <property type="match status" value="1"/>
</dbReference>
<feature type="transmembrane region" description="Helical" evidence="9">
    <location>
        <begin position="733"/>
        <end position="754"/>
    </location>
</feature>